<sequence>MRTMDLSPLYRTIVGFDRLADMIDTASRQESGSGYPPYNIEQLGENDYRIELAVAGFGEDELDVEVQENVLTVSGKRAAEESGEDRNFLHRGIAERSFERRFHLADHIRVRGAELRNGLLSIELEREIPEEKKPRRIAINSDAGDGAKVIEGREADAA</sequence>
<organism evidence="5 6">
    <name type="scientific">Marinicauda salina</name>
    <dbReference type="NCBI Taxonomy" id="2135793"/>
    <lineage>
        <taxon>Bacteria</taxon>
        <taxon>Pseudomonadati</taxon>
        <taxon>Pseudomonadota</taxon>
        <taxon>Alphaproteobacteria</taxon>
        <taxon>Maricaulales</taxon>
        <taxon>Maricaulaceae</taxon>
        <taxon>Marinicauda</taxon>
    </lineage>
</organism>
<dbReference type="OrthoDB" id="9810618at2"/>
<accession>A0A2U2BY66</accession>
<keyword evidence="1" id="KW-0346">Stress response</keyword>
<comment type="similarity">
    <text evidence="2 3">Belongs to the small heat shock protein (HSP20) family.</text>
</comment>
<dbReference type="InterPro" id="IPR037913">
    <property type="entry name" value="ACD_IbpA/B"/>
</dbReference>
<name>A0A2U2BY66_9PROT</name>
<proteinExistence type="inferred from homology"/>
<dbReference type="SUPFAM" id="SSF49764">
    <property type="entry name" value="HSP20-like chaperones"/>
    <property type="match status" value="1"/>
</dbReference>
<gene>
    <name evidence="5" type="ORF">DDZ18_03520</name>
</gene>
<dbReference type="EMBL" id="QEXV01000001">
    <property type="protein sequence ID" value="PWE18951.1"/>
    <property type="molecule type" value="Genomic_DNA"/>
</dbReference>
<comment type="caution">
    <text evidence="5">The sequence shown here is derived from an EMBL/GenBank/DDBJ whole genome shotgun (WGS) entry which is preliminary data.</text>
</comment>
<feature type="domain" description="SHSP" evidence="4">
    <location>
        <begin position="29"/>
        <end position="142"/>
    </location>
</feature>
<dbReference type="CDD" id="cd06470">
    <property type="entry name" value="ACD_IbpA-B_like"/>
    <property type="match status" value="1"/>
</dbReference>
<evidence type="ECO:0000256" key="3">
    <source>
        <dbReference type="RuleBase" id="RU003616"/>
    </source>
</evidence>
<keyword evidence="6" id="KW-1185">Reference proteome</keyword>
<dbReference type="PANTHER" id="PTHR47062:SF1">
    <property type="entry name" value="SMALL HEAT SHOCK PROTEIN IBPA"/>
    <property type="match status" value="1"/>
</dbReference>
<dbReference type="InterPro" id="IPR008978">
    <property type="entry name" value="HSP20-like_chaperone"/>
</dbReference>
<dbReference type="AlphaFoldDB" id="A0A2U2BY66"/>
<evidence type="ECO:0000259" key="4">
    <source>
        <dbReference type="PROSITE" id="PS01031"/>
    </source>
</evidence>
<dbReference type="Proteomes" id="UP000245168">
    <property type="component" value="Unassembled WGS sequence"/>
</dbReference>
<reference evidence="6" key="1">
    <citation type="submission" date="2018-05" db="EMBL/GenBank/DDBJ databases">
        <authorList>
            <person name="Liu B.-T."/>
        </authorList>
    </citation>
    <scope>NUCLEOTIDE SEQUENCE [LARGE SCALE GENOMIC DNA]</scope>
    <source>
        <strain evidence="6">WD6-1</strain>
    </source>
</reference>
<evidence type="ECO:0000313" key="5">
    <source>
        <dbReference type="EMBL" id="PWE18951.1"/>
    </source>
</evidence>
<dbReference type="RefSeq" id="WP_109252225.1">
    <property type="nucleotide sequence ID" value="NZ_QEXV01000001.1"/>
</dbReference>
<evidence type="ECO:0000313" key="6">
    <source>
        <dbReference type="Proteomes" id="UP000245168"/>
    </source>
</evidence>
<protein>
    <submittedName>
        <fullName evidence="5">Heat-shock protein</fullName>
    </submittedName>
</protein>
<dbReference type="Pfam" id="PF00011">
    <property type="entry name" value="HSP20"/>
    <property type="match status" value="1"/>
</dbReference>
<evidence type="ECO:0000256" key="1">
    <source>
        <dbReference type="ARBA" id="ARBA00023016"/>
    </source>
</evidence>
<evidence type="ECO:0000256" key="2">
    <source>
        <dbReference type="PROSITE-ProRule" id="PRU00285"/>
    </source>
</evidence>
<dbReference type="PANTHER" id="PTHR47062">
    <property type="match status" value="1"/>
</dbReference>
<dbReference type="PROSITE" id="PS01031">
    <property type="entry name" value="SHSP"/>
    <property type="match status" value="1"/>
</dbReference>
<dbReference type="InterPro" id="IPR002068">
    <property type="entry name" value="A-crystallin/Hsp20_dom"/>
</dbReference>
<dbReference type="Gene3D" id="2.60.40.790">
    <property type="match status" value="1"/>
</dbReference>